<organism evidence="9 10">
    <name type="scientific">Polyangium sorediatum</name>
    <dbReference type="NCBI Taxonomy" id="889274"/>
    <lineage>
        <taxon>Bacteria</taxon>
        <taxon>Pseudomonadati</taxon>
        <taxon>Myxococcota</taxon>
        <taxon>Polyangia</taxon>
        <taxon>Polyangiales</taxon>
        <taxon>Polyangiaceae</taxon>
        <taxon>Polyangium</taxon>
    </lineage>
</organism>
<comment type="caution">
    <text evidence="9">The sequence shown here is derived from an EMBL/GenBank/DDBJ whole genome shotgun (WGS) entry which is preliminary data.</text>
</comment>
<dbReference type="Pfam" id="PF00512">
    <property type="entry name" value="HisKA"/>
    <property type="match status" value="1"/>
</dbReference>
<dbReference type="SMART" id="SM00388">
    <property type="entry name" value="HisKA"/>
    <property type="match status" value="1"/>
</dbReference>
<keyword evidence="3 6" id="KW-0597">Phosphoprotein</keyword>
<evidence type="ECO:0000256" key="1">
    <source>
        <dbReference type="ARBA" id="ARBA00000085"/>
    </source>
</evidence>
<dbReference type="CDD" id="cd16922">
    <property type="entry name" value="HATPase_EvgS-ArcB-TorS-like"/>
    <property type="match status" value="1"/>
</dbReference>
<evidence type="ECO:0000256" key="3">
    <source>
        <dbReference type="ARBA" id="ARBA00022553"/>
    </source>
</evidence>
<evidence type="ECO:0000259" key="8">
    <source>
        <dbReference type="PROSITE" id="PS50110"/>
    </source>
</evidence>
<evidence type="ECO:0000259" key="7">
    <source>
        <dbReference type="PROSITE" id="PS50109"/>
    </source>
</evidence>
<dbReference type="RefSeq" id="WP_136968181.1">
    <property type="nucleotide sequence ID" value="NZ_JARZHI010000020.1"/>
</dbReference>
<gene>
    <name evidence="9" type="ORF">QHF89_22800</name>
</gene>
<dbReference type="InterPro" id="IPR011006">
    <property type="entry name" value="CheY-like_superfamily"/>
</dbReference>
<dbReference type="InterPro" id="IPR003661">
    <property type="entry name" value="HisK_dim/P_dom"/>
</dbReference>
<feature type="domain" description="Histidine kinase" evidence="7">
    <location>
        <begin position="486"/>
        <end position="704"/>
    </location>
</feature>
<dbReference type="InterPro" id="IPR036097">
    <property type="entry name" value="HisK_dim/P_sf"/>
</dbReference>
<dbReference type="SUPFAM" id="SSF47384">
    <property type="entry name" value="Homodimeric domain of signal transducing histidine kinase"/>
    <property type="match status" value="1"/>
</dbReference>
<keyword evidence="10" id="KW-1185">Reference proteome</keyword>
<protein>
    <recommendedName>
        <fullName evidence="2">histidine kinase</fullName>
        <ecNumber evidence="2">2.7.13.3</ecNumber>
    </recommendedName>
</protein>
<dbReference type="Pfam" id="PF13185">
    <property type="entry name" value="GAF_2"/>
    <property type="match status" value="1"/>
</dbReference>
<feature type="domain" description="Response regulatory" evidence="8">
    <location>
        <begin position="16"/>
        <end position="133"/>
    </location>
</feature>
<dbReference type="PROSITE" id="PS50109">
    <property type="entry name" value="HIS_KIN"/>
    <property type="match status" value="1"/>
</dbReference>
<dbReference type="SUPFAM" id="SSF55785">
    <property type="entry name" value="PYP-like sensor domain (PAS domain)"/>
    <property type="match status" value="1"/>
</dbReference>
<dbReference type="PROSITE" id="PS50110">
    <property type="entry name" value="RESPONSE_REGULATORY"/>
    <property type="match status" value="1"/>
</dbReference>
<evidence type="ECO:0000256" key="5">
    <source>
        <dbReference type="ARBA" id="ARBA00022777"/>
    </source>
</evidence>
<dbReference type="InterPro" id="IPR004358">
    <property type="entry name" value="Sig_transdc_His_kin-like_C"/>
</dbReference>
<dbReference type="Gene3D" id="3.40.50.2300">
    <property type="match status" value="1"/>
</dbReference>
<dbReference type="InterPro" id="IPR013656">
    <property type="entry name" value="PAS_4"/>
</dbReference>
<keyword evidence="4" id="KW-0808">Transferase</keyword>
<dbReference type="PANTHER" id="PTHR43547:SF2">
    <property type="entry name" value="HYBRID SIGNAL TRANSDUCTION HISTIDINE KINASE C"/>
    <property type="match status" value="1"/>
</dbReference>
<sequence length="712" mass="77344">MSQDICPPSTPPPVPCVLLVDDHPANLLALEVVLEPLGLHLMRASSGRDALRQLLSNEFAVIVLDVQMPDMDGFETADLVRRLERTRDIPIIFVSAIHRDDAYQAKGYAHGAVDYLPKPFNPDVLRAKVAAFAELWRRAENLRVREAELFERERADLVAREKRAQAEAASSAAVLDAVVAGAPIGIAIFDAHLRCERINAALAAMHGVPADAHVGRTLAETLPEGPETATTIERLERVFDTGEPLLNLEVARPLPGRSSHQYSLTSYFPVRVEGRVARVAMTVVDVTALRAAEARAAAKRQNLHRLMSVAAALSEAHTSLQVAEVAVSQGRALLGAERAALGVLSEGETATLLQTVGYDEAQIERWASVPLSHPIPMTDAIRERRPLYFESAAAVAERYPEIAPLRSPGDEALAAVPLLFEERGLGSLVLAFDERRGFSEADRALLTTLARLCAQAMERARLYDAEASARAEAETANRAKDEFLALLSHELRSPLNASLGWTTMLRDNILPAEKRERALATVERNIRAQVALIEDLLDVSRIVAGKLHLNSIQTLELAGVVEAAIEAVRPAAEAKTIRVEGQIETQERVQGDPVRLLQIVTNLLGNAIKFTPKGGWVRVHLRRVDGSIELSVTDDGQGIPPAFLPHVFDKFKQADSGMTRAHGGLGLGLAIVKHLVELHHGTITAHSEGTGKGAVFVMRVPLPSSPTSSRLR</sequence>
<evidence type="ECO:0000256" key="2">
    <source>
        <dbReference type="ARBA" id="ARBA00012438"/>
    </source>
</evidence>
<dbReference type="PANTHER" id="PTHR43547">
    <property type="entry name" value="TWO-COMPONENT HISTIDINE KINASE"/>
    <property type="match status" value="1"/>
</dbReference>
<dbReference type="Proteomes" id="UP001160301">
    <property type="component" value="Unassembled WGS sequence"/>
</dbReference>
<reference evidence="9 10" key="1">
    <citation type="submission" date="2023-04" db="EMBL/GenBank/DDBJ databases">
        <title>The genome sequence of Polyangium sorediatum DSM14670.</title>
        <authorList>
            <person name="Zhang X."/>
        </authorList>
    </citation>
    <scope>NUCLEOTIDE SEQUENCE [LARGE SCALE GENOMIC DNA]</scope>
    <source>
        <strain evidence="9 10">DSM 14670</strain>
    </source>
</reference>
<dbReference type="SMART" id="SM00065">
    <property type="entry name" value="GAF"/>
    <property type="match status" value="1"/>
</dbReference>
<comment type="catalytic activity">
    <reaction evidence="1">
        <text>ATP + protein L-histidine = ADP + protein N-phospho-L-histidine.</text>
        <dbReference type="EC" id="2.7.13.3"/>
    </reaction>
</comment>
<dbReference type="InterPro" id="IPR035965">
    <property type="entry name" value="PAS-like_dom_sf"/>
</dbReference>
<dbReference type="Pfam" id="PF08448">
    <property type="entry name" value="PAS_4"/>
    <property type="match status" value="1"/>
</dbReference>
<evidence type="ECO:0000256" key="6">
    <source>
        <dbReference type="PROSITE-ProRule" id="PRU00169"/>
    </source>
</evidence>
<dbReference type="EMBL" id="JARZHI010000020">
    <property type="protein sequence ID" value="MDI1432344.1"/>
    <property type="molecule type" value="Genomic_DNA"/>
</dbReference>
<dbReference type="Gene3D" id="3.30.565.10">
    <property type="entry name" value="Histidine kinase-like ATPase, C-terminal domain"/>
    <property type="match status" value="1"/>
</dbReference>
<evidence type="ECO:0000313" key="10">
    <source>
        <dbReference type="Proteomes" id="UP001160301"/>
    </source>
</evidence>
<dbReference type="SMART" id="SM00448">
    <property type="entry name" value="REC"/>
    <property type="match status" value="1"/>
</dbReference>
<dbReference type="SUPFAM" id="SSF55781">
    <property type="entry name" value="GAF domain-like"/>
    <property type="match status" value="1"/>
</dbReference>
<proteinExistence type="predicted"/>
<dbReference type="InterPro" id="IPR029016">
    <property type="entry name" value="GAF-like_dom_sf"/>
</dbReference>
<dbReference type="SUPFAM" id="SSF55874">
    <property type="entry name" value="ATPase domain of HSP90 chaperone/DNA topoisomerase II/histidine kinase"/>
    <property type="match status" value="1"/>
</dbReference>
<dbReference type="Pfam" id="PF00072">
    <property type="entry name" value="Response_reg"/>
    <property type="match status" value="1"/>
</dbReference>
<dbReference type="InterPro" id="IPR036890">
    <property type="entry name" value="HATPase_C_sf"/>
</dbReference>
<keyword evidence="9" id="KW-0547">Nucleotide-binding</keyword>
<dbReference type="Gene3D" id="3.30.450.40">
    <property type="match status" value="1"/>
</dbReference>
<dbReference type="SMART" id="SM00387">
    <property type="entry name" value="HATPase_c"/>
    <property type="match status" value="1"/>
</dbReference>
<keyword evidence="9" id="KW-0067">ATP-binding</keyword>
<dbReference type="CDD" id="cd00082">
    <property type="entry name" value="HisKA"/>
    <property type="match status" value="1"/>
</dbReference>
<dbReference type="InterPro" id="IPR005467">
    <property type="entry name" value="His_kinase_dom"/>
</dbReference>
<dbReference type="Gene3D" id="3.30.450.20">
    <property type="entry name" value="PAS domain"/>
    <property type="match status" value="1"/>
</dbReference>
<dbReference type="GO" id="GO:0005524">
    <property type="term" value="F:ATP binding"/>
    <property type="evidence" value="ECO:0007669"/>
    <property type="project" value="UniProtKB-KW"/>
</dbReference>
<evidence type="ECO:0000313" key="9">
    <source>
        <dbReference type="EMBL" id="MDI1432344.1"/>
    </source>
</evidence>
<feature type="modified residue" description="4-aspartylphosphate" evidence="6">
    <location>
        <position position="65"/>
    </location>
</feature>
<dbReference type="PRINTS" id="PR00344">
    <property type="entry name" value="BCTRLSENSOR"/>
</dbReference>
<evidence type="ECO:0000256" key="4">
    <source>
        <dbReference type="ARBA" id="ARBA00022679"/>
    </source>
</evidence>
<accession>A0ABT6NVH5</accession>
<dbReference type="InterPro" id="IPR001789">
    <property type="entry name" value="Sig_transdc_resp-reg_receiver"/>
</dbReference>
<dbReference type="InterPro" id="IPR003018">
    <property type="entry name" value="GAF"/>
</dbReference>
<dbReference type="Gene3D" id="1.10.287.130">
    <property type="match status" value="1"/>
</dbReference>
<dbReference type="SUPFAM" id="SSF52172">
    <property type="entry name" value="CheY-like"/>
    <property type="match status" value="1"/>
</dbReference>
<dbReference type="Pfam" id="PF02518">
    <property type="entry name" value="HATPase_c"/>
    <property type="match status" value="1"/>
</dbReference>
<dbReference type="EC" id="2.7.13.3" evidence="2"/>
<name>A0ABT6NVH5_9BACT</name>
<keyword evidence="5" id="KW-0418">Kinase</keyword>
<dbReference type="InterPro" id="IPR003594">
    <property type="entry name" value="HATPase_dom"/>
</dbReference>